<dbReference type="Gene3D" id="3.60.21.10">
    <property type="match status" value="1"/>
</dbReference>
<name>A0A6I0F589_9FIRM</name>
<dbReference type="InterPro" id="IPR052169">
    <property type="entry name" value="CW_Biosynth-Accessory"/>
</dbReference>
<comment type="caution">
    <text evidence="4">The sequence shown here is derived from an EMBL/GenBank/DDBJ whole genome shotgun (WGS) entry which is preliminary data.</text>
</comment>
<evidence type="ECO:0000313" key="4">
    <source>
        <dbReference type="EMBL" id="KAB2953847.1"/>
    </source>
</evidence>
<feature type="signal peptide" evidence="2">
    <location>
        <begin position="1"/>
        <end position="32"/>
    </location>
</feature>
<organism evidence="4 5">
    <name type="scientific">Heliorestis acidaminivorans</name>
    <dbReference type="NCBI Taxonomy" id="553427"/>
    <lineage>
        <taxon>Bacteria</taxon>
        <taxon>Bacillati</taxon>
        <taxon>Bacillota</taxon>
        <taxon>Clostridia</taxon>
        <taxon>Eubacteriales</taxon>
        <taxon>Heliobacteriaceae</taxon>
        <taxon>Heliorestis</taxon>
    </lineage>
</organism>
<accession>A0A6I0F589</accession>
<keyword evidence="5" id="KW-1185">Reference proteome</keyword>
<dbReference type="PROSITE" id="PS51257">
    <property type="entry name" value="PROKAR_LIPOPROTEIN"/>
    <property type="match status" value="1"/>
</dbReference>
<proteinExistence type="inferred from homology"/>
<comment type="similarity">
    <text evidence="1">Belongs to the CapA family.</text>
</comment>
<protein>
    <submittedName>
        <fullName evidence="4">CapA family protein</fullName>
    </submittedName>
</protein>
<dbReference type="Pfam" id="PF09587">
    <property type="entry name" value="PGA_cap"/>
    <property type="match status" value="1"/>
</dbReference>
<dbReference type="Proteomes" id="UP000468766">
    <property type="component" value="Unassembled WGS sequence"/>
</dbReference>
<dbReference type="PANTHER" id="PTHR33393:SF12">
    <property type="entry name" value="CAPSULE BIOSYNTHESIS PROTEIN CAPA"/>
    <property type="match status" value="1"/>
</dbReference>
<dbReference type="EMBL" id="WBXO01000002">
    <property type="protein sequence ID" value="KAB2953847.1"/>
    <property type="molecule type" value="Genomic_DNA"/>
</dbReference>
<dbReference type="SMART" id="SM00854">
    <property type="entry name" value="PGA_cap"/>
    <property type="match status" value="1"/>
</dbReference>
<feature type="domain" description="Capsule synthesis protein CapA" evidence="3">
    <location>
        <begin position="72"/>
        <end position="318"/>
    </location>
</feature>
<dbReference type="OrthoDB" id="9810906at2"/>
<feature type="chain" id="PRO_5038918207" evidence="2">
    <location>
        <begin position="33"/>
        <end position="416"/>
    </location>
</feature>
<reference evidence="4 5" key="1">
    <citation type="submission" date="2019-10" db="EMBL/GenBank/DDBJ databases">
        <title>Whole-genome sequence of the extremophile Heliorestis acidaminivorans DSM 24790.</title>
        <authorList>
            <person name="Kyndt J.A."/>
            <person name="Meyer T.E."/>
        </authorList>
    </citation>
    <scope>NUCLEOTIDE SEQUENCE [LARGE SCALE GENOMIC DNA]</scope>
    <source>
        <strain evidence="4 5">DSM 24790</strain>
    </source>
</reference>
<evidence type="ECO:0000256" key="2">
    <source>
        <dbReference type="SAM" id="SignalP"/>
    </source>
</evidence>
<dbReference type="InterPro" id="IPR029052">
    <property type="entry name" value="Metallo-depent_PP-like"/>
</dbReference>
<evidence type="ECO:0000313" key="5">
    <source>
        <dbReference type="Proteomes" id="UP000468766"/>
    </source>
</evidence>
<dbReference type="AlphaFoldDB" id="A0A6I0F589"/>
<dbReference type="InterPro" id="IPR019079">
    <property type="entry name" value="Capsule_synth_CapA"/>
</dbReference>
<evidence type="ECO:0000256" key="1">
    <source>
        <dbReference type="ARBA" id="ARBA00005662"/>
    </source>
</evidence>
<evidence type="ECO:0000259" key="3">
    <source>
        <dbReference type="SMART" id="SM00854"/>
    </source>
</evidence>
<sequence length="416" mass="46810">MQNKHRKRLKKTYQIFAFVLLGSFVLFLSACAPLSANKDLTSPAISGTTVSQKGDFVSTNQEPYVPPTAKVTITATGDLIMHNTLIFSGRQSNGTYQFDHFFKEVEPLISLGDYGITNLEGTLAGESAGGYTGYPLFNAPDTLADAIKSAGFDMVTTANNHILDRGYQGALRTKRVLESAGLDTVGISETPEEREMHFIREFNGVKVGFLAYTYSTNGIPLPKDRPEFIAFVEKERIISDVQKLRPLCDLLVVLLHWGTEYSPEPSQGQRKLAQEIFSSGADMILGGHPHVIQPMEVMQIDGKDKFIIYSMGNFLADQRGLERNSGIVLTTSWEKNFDTKELRLLEVNYVPTYSHRYYEHQRMHLRVVPIEETMEKIKNKEEPFLTQKDLPTLQTVLDDTRRRLGPEYKAEAGRDL</sequence>
<keyword evidence="2" id="KW-0732">Signal</keyword>
<dbReference type="CDD" id="cd07381">
    <property type="entry name" value="MPP_CapA"/>
    <property type="match status" value="1"/>
</dbReference>
<gene>
    <name evidence="4" type="ORF">F9B85_04325</name>
</gene>
<dbReference type="SUPFAM" id="SSF56300">
    <property type="entry name" value="Metallo-dependent phosphatases"/>
    <property type="match status" value="1"/>
</dbReference>
<dbReference type="RefSeq" id="WP_151618885.1">
    <property type="nucleotide sequence ID" value="NZ_WBXO01000002.1"/>
</dbReference>
<dbReference type="PANTHER" id="PTHR33393">
    <property type="entry name" value="POLYGLUTAMINE SYNTHESIS ACCESSORY PROTEIN RV0574C-RELATED"/>
    <property type="match status" value="1"/>
</dbReference>